<feature type="transmembrane region" description="Helical" evidence="11">
    <location>
        <begin position="322"/>
        <end position="339"/>
    </location>
</feature>
<dbReference type="AlphaFoldDB" id="A0A9N9V0N4"/>
<keyword evidence="6" id="KW-0297">G-protein coupled receptor</keyword>
<name>A0A9N9V0N4_9HYPO</name>
<evidence type="ECO:0000256" key="3">
    <source>
        <dbReference type="ARBA" id="ARBA00022507"/>
    </source>
</evidence>
<organism evidence="12 13">
    <name type="scientific">Clonostachys rhizophaga</name>
    <dbReference type="NCBI Taxonomy" id="160324"/>
    <lineage>
        <taxon>Eukaryota</taxon>
        <taxon>Fungi</taxon>
        <taxon>Dikarya</taxon>
        <taxon>Ascomycota</taxon>
        <taxon>Pezizomycotina</taxon>
        <taxon>Sordariomycetes</taxon>
        <taxon>Hypocreomycetidae</taxon>
        <taxon>Hypocreales</taxon>
        <taxon>Bionectriaceae</taxon>
        <taxon>Clonostachys</taxon>
    </lineage>
</organism>
<feature type="region of interest" description="Disordered" evidence="10">
    <location>
        <begin position="561"/>
        <end position="583"/>
    </location>
</feature>
<dbReference type="PANTHER" id="PTHR28097:SF1">
    <property type="entry name" value="PHEROMONE A FACTOR RECEPTOR"/>
    <property type="match status" value="1"/>
</dbReference>
<accession>A0A9N9V0N4</accession>
<feature type="transmembrane region" description="Helical" evidence="11">
    <location>
        <begin position="79"/>
        <end position="99"/>
    </location>
</feature>
<keyword evidence="5 11" id="KW-1133">Transmembrane helix</keyword>
<protein>
    <recommendedName>
        <fullName evidence="14">Pheromone a factor receptor</fullName>
    </recommendedName>
</protein>
<dbReference type="PANTHER" id="PTHR28097">
    <property type="entry name" value="PHEROMONE A FACTOR RECEPTOR"/>
    <property type="match status" value="1"/>
</dbReference>
<comment type="caution">
    <text evidence="12">The sequence shown here is derived from an EMBL/GenBank/DDBJ whole genome shotgun (WGS) entry which is preliminary data.</text>
</comment>
<evidence type="ECO:0000256" key="4">
    <source>
        <dbReference type="ARBA" id="ARBA00022692"/>
    </source>
</evidence>
<keyword evidence="7 11" id="KW-0472">Membrane</keyword>
<dbReference type="GO" id="GO:0004932">
    <property type="term" value="F:mating-type factor pheromone receptor activity"/>
    <property type="evidence" value="ECO:0007669"/>
    <property type="project" value="InterPro"/>
</dbReference>
<dbReference type="Pfam" id="PF02076">
    <property type="entry name" value="STE3"/>
    <property type="match status" value="1"/>
</dbReference>
<evidence type="ECO:0008006" key="14">
    <source>
        <dbReference type="Google" id="ProtNLM"/>
    </source>
</evidence>
<evidence type="ECO:0000256" key="11">
    <source>
        <dbReference type="SAM" id="Phobius"/>
    </source>
</evidence>
<comment type="similarity">
    <text evidence="2">Belongs to the G-protein coupled receptor 4 family.</text>
</comment>
<feature type="transmembrane region" description="Helical" evidence="11">
    <location>
        <begin position="202"/>
        <end position="228"/>
    </location>
</feature>
<feature type="transmembrane region" description="Helical" evidence="11">
    <location>
        <begin position="49"/>
        <end position="67"/>
    </location>
</feature>
<evidence type="ECO:0000256" key="8">
    <source>
        <dbReference type="ARBA" id="ARBA00023170"/>
    </source>
</evidence>
<dbReference type="CDD" id="cd14966">
    <property type="entry name" value="7tmD_STE3"/>
    <property type="match status" value="1"/>
</dbReference>
<sequence>MISSTSSFALDAGLAGGTGMHLHARGDGPMIISFPSVPPYTTPSLTANLVMRVLLAVVANLVCLVPLRLLGRNGEFSAVVFIIAVEIKNIQTILNSLLWRDDNTQNWYAGFGICDMASFFSNFLGSLYVTCLLAIMRNLAQQVGLLRANPLTAREKRKRNMVQALIMFPLPLLQVAMTWPLAEQRYAIGTLVGCQWLAHGSWPYIAIFVVPNVLVPIATGCYAVLAYFRFREVAKSTASALSSNRVASQRAQRTRRRLYLMVISILTPFLPITILFFVRNVTSTGALQPYNYDKIHNKVHPYPWNSVLYVTSNNISFGPMNVAYISILTAIPIFIFFGMTKDAMNDYRKILLFLRLGKFFPRLHQEYDPDRSAMENSSSFGTTQLASSSTTADHKRQTFTSSRVLGSFSSASGQSTHHQLHSLNYMTSPNQGQTFPQPPPPSVAPRRPSTPAAEHVPRSVRYNLIPFRNIFSFPGPYKLPSFLGRSRRTANVDPEAQHLPLDSPQPDRWSCGPSGIRTRVWSDDEARLVDSNNTHELNQNAKFSAVPNMAPPPQAVVIKTMLTTETSEASPPPPPPPQQQQQR</sequence>
<evidence type="ECO:0000256" key="1">
    <source>
        <dbReference type="ARBA" id="ARBA00004141"/>
    </source>
</evidence>
<dbReference type="GO" id="GO:0000750">
    <property type="term" value="P:pheromone-dependent signal transduction involved in conjugation with cellular fusion"/>
    <property type="evidence" value="ECO:0007669"/>
    <property type="project" value="TreeGrafter"/>
</dbReference>
<dbReference type="InterPro" id="IPR001499">
    <property type="entry name" value="GPCR_STE3"/>
</dbReference>
<feature type="region of interest" description="Disordered" evidence="10">
    <location>
        <begin position="370"/>
        <end position="396"/>
    </location>
</feature>
<feature type="compositionally biased region" description="Pro residues" evidence="10">
    <location>
        <begin position="570"/>
        <end position="583"/>
    </location>
</feature>
<feature type="transmembrane region" description="Helical" evidence="11">
    <location>
        <begin position="258"/>
        <end position="278"/>
    </location>
</feature>
<dbReference type="Gene3D" id="1.20.1070.10">
    <property type="entry name" value="Rhodopsin 7-helix transmembrane proteins"/>
    <property type="match status" value="1"/>
</dbReference>
<dbReference type="GO" id="GO:0005886">
    <property type="term" value="C:plasma membrane"/>
    <property type="evidence" value="ECO:0007669"/>
    <property type="project" value="TreeGrafter"/>
</dbReference>
<feature type="transmembrane region" description="Helical" evidence="11">
    <location>
        <begin position="161"/>
        <end position="182"/>
    </location>
</feature>
<feature type="transmembrane region" description="Helical" evidence="11">
    <location>
        <begin position="119"/>
        <end position="140"/>
    </location>
</feature>
<dbReference type="PRINTS" id="PR00899">
    <property type="entry name" value="GPCRSTE3"/>
</dbReference>
<evidence type="ECO:0000313" key="12">
    <source>
        <dbReference type="EMBL" id="CAH0014928.1"/>
    </source>
</evidence>
<keyword evidence="4 11" id="KW-0812">Transmembrane</keyword>
<keyword evidence="9" id="KW-0807">Transducer</keyword>
<reference evidence="12" key="1">
    <citation type="submission" date="2021-10" db="EMBL/GenBank/DDBJ databases">
        <authorList>
            <person name="Piombo E."/>
        </authorList>
    </citation>
    <scope>NUCLEOTIDE SEQUENCE</scope>
</reference>
<keyword evidence="3" id="KW-0589">Pheromone response</keyword>
<feature type="compositionally biased region" description="Polar residues" evidence="10">
    <location>
        <begin position="374"/>
        <end position="391"/>
    </location>
</feature>
<evidence type="ECO:0000256" key="10">
    <source>
        <dbReference type="SAM" id="MobiDB-lite"/>
    </source>
</evidence>
<evidence type="ECO:0000256" key="2">
    <source>
        <dbReference type="ARBA" id="ARBA00011085"/>
    </source>
</evidence>
<feature type="region of interest" description="Disordered" evidence="10">
    <location>
        <begin position="424"/>
        <end position="455"/>
    </location>
</feature>
<evidence type="ECO:0000256" key="7">
    <source>
        <dbReference type="ARBA" id="ARBA00023136"/>
    </source>
</evidence>
<comment type="subcellular location">
    <subcellularLocation>
        <location evidence="1">Membrane</location>
        <topology evidence="1">Multi-pass membrane protein</topology>
    </subcellularLocation>
</comment>
<evidence type="ECO:0000256" key="6">
    <source>
        <dbReference type="ARBA" id="ARBA00023040"/>
    </source>
</evidence>
<dbReference type="Proteomes" id="UP000696573">
    <property type="component" value="Unassembled WGS sequence"/>
</dbReference>
<proteinExistence type="inferred from homology"/>
<evidence type="ECO:0000256" key="5">
    <source>
        <dbReference type="ARBA" id="ARBA00022989"/>
    </source>
</evidence>
<evidence type="ECO:0000313" key="13">
    <source>
        <dbReference type="Proteomes" id="UP000696573"/>
    </source>
</evidence>
<evidence type="ECO:0000256" key="9">
    <source>
        <dbReference type="ARBA" id="ARBA00023224"/>
    </source>
</evidence>
<dbReference type="OrthoDB" id="2874149at2759"/>
<keyword evidence="13" id="KW-1185">Reference proteome</keyword>
<dbReference type="EMBL" id="CABFNQ020000443">
    <property type="protein sequence ID" value="CAH0014928.1"/>
    <property type="molecule type" value="Genomic_DNA"/>
</dbReference>
<gene>
    <name evidence="12" type="ORF">CRHIZ90672A_00018347</name>
</gene>
<keyword evidence="8" id="KW-0675">Receptor</keyword>